<organism evidence="2 3">
    <name type="scientific">Pseudonocardia eucalypti</name>
    <dbReference type="NCBI Taxonomy" id="648755"/>
    <lineage>
        <taxon>Bacteria</taxon>
        <taxon>Bacillati</taxon>
        <taxon>Actinomycetota</taxon>
        <taxon>Actinomycetes</taxon>
        <taxon>Pseudonocardiales</taxon>
        <taxon>Pseudonocardiaceae</taxon>
        <taxon>Pseudonocardia</taxon>
    </lineage>
</organism>
<evidence type="ECO:0000313" key="3">
    <source>
        <dbReference type="Proteomes" id="UP001428817"/>
    </source>
</evidence>
<dbReference type="InterPro" id="IPR013216">
    <property type="entry name" value="Methyltransf_11"/>
</dbReference>
<protein>
    <recommendedName>
        <fullName evidence="1">Methyltransferase type 11 domain-containing protein</fullName>
    </recommendedName>
</protein>
<evidence type="ECO:0000259" key="1">
    <source>
        <dbReference type="Pfam" id="PF08241"/>
    </source>
</evidence>
<feature type="domain" description="Methyltransferase type 11" evidence="1">
    <location>
        <begin position="49"/>
        <end position="133"/>
    </location>
</feature>
<dbReference type="CDD" id="cd02440">
    <property type="entry name" value="AdoMet_MTases"/>
    <property type="match status" value="1"/>
</dbReference>
<dbReference type="RefSeq" id="WP_185063457.1">
    <property type="nucleotide sequence ID" value="NZ_BAABJP010000043.1"/>
</dbReference>
<keyword evidence="3" id="KW-1185">Reference proteome</keyword>
<proteinExistence type="predicted"/>
<dbReference type="SUPFAM" id="SSF53335">
    <property type="entry name" value="S-adenosyl-L-methionine-dependent methyltransferases"/>
    <property type="match status" value="1"/>
</dbReference>
<dbReference type="EMBL" id="BAABJP010000043">
    <property type="protein sequence ID" value="GAA5169376.1"/>
    <property type="molecule type" value="Genomic_DNA"/>
</dbReference>
<gene>
    <name evidence="2" type="ORF">GCM10023321_64900</name>
</gene>
<reference evidence="3" key="1">
    <citation type="journal article" date="2019" name="Int. J. Syst. Evol. Microbiol.">
        <title>The Global Catalogue of Microorganisms (GCM) 10K type strain sequencing project: providing services to taxonomists for standard genome sequencing and annotation.</title>
        <authorList>
            <consortium name="The Broad Institute Genomics Platform"/>
            <consortium name="The Broad Institute Genome Sequencing Center for Infectious Disease"/>
            <person name="Wu L."/>
            <person name="Ma J."/>
        </authorList>
    </citation>
    <scope>NUCLEOTIDE SEQUENCE [LARGE SCALE GENOMIC DNA]</scope>
    <source>
        <strain evidence="3">JCM 18303</strain>
    </source>
</reference>
<dbReference type="InterPro" id="IPR029063">
    <property type="entry name" value="SAM-dependent_MTases_sf"/>
</dbReference>
<dbReference type="Gene3D" id="3.40.50.150">
    <property type="entry name" value="Vaccinia Virus protein VP39"/>
    <property type="match status" value="1"/>
</dbReference>
<evidence type="ECO:0000313" key="2">
    <source>
        <dbReference type="EMBL" id="GAA5169376.1"/>
    </source>
</evidence>
<comment type="caution">
    <text evidence="2">The sequence shown here is derived from an EMBL/GenBank/DDBJ whole genome shotgun (WGS) entry which is preliminary data.</text>
</comment>
<dbReference type="PANTHER" id="PTHR43591">
    <property type="entry name" value="METHYLTRANSFERASE"/>
    <property type="match status" value="1"/>
</dbReference>
<accession>A0ABP9QYG3</accession>
<dbReference type="Pfam" id="PF08241">
    <property type="entry name" value="Methyltransf_11"/>
    <property type="match status" value="1"/>
</dbReference>
<name>A0ABP9QYG3_9PSEU</name>
<dbReference type="PANTHER" id="PTHR43591:SF24">
    <property type="entry name" value="2-METHOXY-6-POLYPRENYL-1,4-BENZOQUINOL METHYLASE, MITOCHONDRIAL"/>
    <property type="match status" value="1"/>
</dbReference>
<dbReference type="Proteomes" id="UP001428817">
    <property type="component" value="Unassembled WGS sequence"/>
</dbReference>
<sequence length="237" mass="26098">MSSALPPDYDRDPGRFLANQRATARFSQVGDLHPLVADQLASLGAHSVLDLGGGSGPLARLLGDRRVWTVVADRARHVRMAPAPRVRADALALPFADGSFDAVAALWMLYHLDEPARALREAHRVLRPAGTFVACTSSRTNDPELAEVLPDWGRRTTFDAEDAVRIVGRSFHVIRVITWDQAFVTLPDRSAGALFLRGRGLSERRATRAAAELRYPMSVTKRGTLIWARRRSHPAHA</sequence>